<evidence type="ECO:0000256" key="1">
    <source>
        <dbReference type="ARBA" id="ARBA00022553"/>
    </source>
</evidence>
<proteinExistence type="predicted"/>
<reference evidence="5" key="1">
    <citation type="journal article" date="2019" name="Int. J. Syst. Evol. Microbiol.">
        <title>The Global Catalogue of Microorganisms (GCM) 10K type strain sequencing project: providing services to taxonomists for standard genome sequencing and annotation.</title>
        <authorList>
            <consortium name="The Broad Institute Genomics Platform"/>
            <consortium name="The Broad Institute Genome Sequencing Center for Infectious Disease"/>
            <person name="Wu L."/>
            <person name="Ma J."/>
        </authorList>
    </citation>
    <scope>NUCLEOTIDE SEQUENCE [LARGE SCALE GENOMIC DNA]</scope>
    <source>
        <strain evidence="5">LMG 29894</strain>
    </source>
</reference>
<dbReference type="Pfam" id="PF00072">
    <property type="entry name" value="Response_reg"/>
    <property type="match status" value="1"/>
</dbReference>
<evidence type="ECO:0000256" key="2">
    <source>
        <dbReference type="PROSITE-ProRule" id="PRU00169"/>
    </source>
</evidence>
<dbReference type="EMBL" id="JBHSBU010000001">
    <property type="protein sequence ID" value="MFC4161037.1"/>
    <property type="molecule type" value="Genomic_DNA"/>
</dbReference>
<keyword evidence="1 2" id="KW-0597">Phosphoprotein</keyword>
<dbReference type="SUPFAM" id="SSF52172">
    <property type="entry name" value="CheY-like"/>
    <property type="match status" value="1"/>
</dbReference>
<dbReference type="InterPro" id="IPR001789">
    <property type="entry name" value="Sig_transdc_resp-reg_receiver"/>
</dbReference>
<organism evidence="4 5">
    <name type="scientific">Chitinimonas lacunae</name>
    <dbReference type="NCBI Taxonomy" id="1963018"/>
    <lineage>
        <taxon>Bacteria</taxon>
        <taxon>Pseudomonadati</taxon>
        <taxon>Pseudomonadota</taxon>
        <taxon>Betaproteobacteria</taxon>
        <taxon>Neisseriales</taxon>
        <taxon>Chitinibacteraceae</taxon>
        <taxon>Chitinimonas</taxon>
    </lineage>
</organism>
<keyword evidence="5" id="KW-1185">Reference proteome</keyword>
<evidence type="ECO:0000259" key="3">
    <source>
        <dbReference type="PROSITE" id="PS50110"/>
    </source>
</evidence>
<dbReference type="SMART" id="SM00448">
    <property type="entry name" value="REC"/>
    <property type="match status" value="1"/>
</dbReference>
<name>A0ABV8MTR3_9NEIS</name>
<dbReference type="Proteomes" id="UP001595791">
    <property type="component" value="Unassembled WGS sequence"/>
</dbReference>
<dbReference type="CDD" id="cd17546">
    <property type="entry name" value="REC_hyHK_CKI1_RcsC-like"/>
    <property type="match status" value="1"/>
</dbReference>
<dbReference type="RefSeq" id="WP_378166522.1">
    <property type="nucleotide sequence ID" value="NZ_JBHSBU010000001.1"/>
</dbReference>
<sequence>MPTQNVPLTPLVGRRILLVEDARVNQLILTRWLRGWGAEVICADTLAQARSVLCSVPAFDGVLVDRHLPDGYGTELLPQLTHCPHVLAMTMIDQDSDQLDLLAAGFDEVLPKPVDPIRLYAAFSDSDNRGMPSQSS</sequence>
<gene>
    <name evidence="4" type="ORF">ACFOW7_17005</name>
</gene>
<dbReference type="InterPro" id="IPR011006">
    <property type="entry name" value="CheY-like_superfamily"/>
</dbReference>
<dbReference type="Gene3D" id="3.40.50.2300">
    <property type="match status" value="1"/>
</dbReference>
<evidence type="ECO:0000313" key="4">
    <source>
        <dbReference type="EMBL" id="MFC4161037.1"/>
    </source>
</evidence>
<feature type="modified residue" description="4-aspartylphosphate" evidence="2">
    <location>
        <position position="65"/>
    </location>
</feature>
<dbReference type="PANTHER" id="PTHR44591:SF3">
    <property type="entry name" value="RESPONSE REGULATORY DOMAIN-CONTAINING PROTEIN"/>
    <property type="match status" value="1"/>
</dbReference>
<dbReference type="PROSITE" id="PS50110">
    <property type="entry name" value="RESPONSE_REGULATORY"/>
    <property type="match status" value="1"/>
</dbReference>
<dbReference type="PANTHER" id="PTHR44591">
    <property type="entry name" value="STRESS RESPONSE REGULATOR PROTEIN 1"/>
    <property type="match status" value="1"/>
</dbReference>
<accession>A0ABV8MTR3</accession>
<dbReference type="InterPro" id="IPR050595">
    <property type="entry name" value="Bact_response_regulator"/>
</dbReference>
<comment type="caution">
    <text evidence="4">The sequence shown here is derived from an EMBL/GenBank/DDBJ whole genome shotgun (WGS) entry which is preliminary data.</text>
</comment>
<protein>
    <submittedName>
        <fullName evidence="4">Response regulator</fullName>
    </submittedName>
</protein>
<feature type="domain" description="Response regulatory" evidence="3">
    <location>
        <begin position="15"/>
        <end position="127"/>
    </location>
</feature>
<evidence type="ECO:0000313" key="5">
    <source>
        <dbReference type="Proteomes" id="UP001595791"/>
    </source>
</evidence>